<reference evidence="2" key="1">
    <citation type="journal article" date="2023" name="G3 (Bethesda)">
        <title>Whole genome assembly and annotation of the endangered Caribbean coral Acropora cervicornis.</title>
        <authorList>
            <person name="Selwyn J.D."/>
            <person name="Vollmer S.V."/>
        </authorList>
    </citation>
    <scope>NUCLEOTIDE SEQUENCE</scope>
    <source>
        <strain evidence="2">K2</strain>
    </source>
</reference>
<keyword evidence="2" id="KW-0808">Transferase</keyword>
<dbReference type="EMBL" id="JARQWQ010000107">
    <property type="protein sequence ID" value="KAK2550690.1"/>
    <property type="molecule type" value="Genomic_DNA"/>
</dbReference>
<evidence type="ECO:0000313" key="3">
    <source>
        <dbReference type="Proteomes" id="UP001249851"/>
    </source>
</evidence>
<dbReference type="CDD" id="cd01650">
    <property type="entry name" value="RT_nLTR_like"/>
    <property type="match status" value="1"/>
</dbReference>
<protein>
    <submittedName>
        <fullName evidence="2">RNA-directed DNA polymerase from transposon BS</fullName>
    </submittedName>
</protein>
<dbReference type="GO" id="GO:0003964">
    <property type="term" value="F:RNA-directed DNA polymerase activity"/>
    <property type="evidence" value="ECO:0007669"/>
    <property type="project" value="UniProtKB-KW"/>
</dbReference>
<comment type="caution">
    <text evidence="2">The sequence shown here is derived from an EMBL/GenBank/DDBJ whole genome shotgun (WGS) entry which is preliminary data.</text>
</comment>
<dbReference type="PANTHER" id="PTHR33332">
    <property type="entry name" value="REVERSE TRANSCRIPTASE DOMAIN-CONTAINING PROTEIN"/>
    <property type="match status" value="1"/>
</dbReference>
<dbReference type="InterPro" id="IPR043502">
    <property type="entry name" value="DNA/RNA_pol_sf"/>
</dbReference>
<dbReference type="Pfam" id="PF00078">
    <property type="entry name" value="RVT_1"/>
    <property type="match status" value="1"/>
</dbReference>
<dbReference type="Proteomes" id="UP001249851">
    <property type="component" value="Unassembled WGS sequence"/>
</dbReference>
<keyword evidence="3" id="KW-1185">Reference proteome</keyword>
<dbReference type="AlphaFoldDB" id="A0AAD9PXX7"/>
<organism evidence="2 3">
    <name type="scientific">Acropora cervicornis</name>
    <name type="common">Staghorn coral</name>
    <dbReference type="NCBI Taxonomy" id="6130"/>
    <lineage>
        <taxon>Eukaryota</taxon>
        <taxon>Metazoa</taxon>
        <taxon>Cnidaria</taxon>
        <taxon>Anthozoa</taxon>
        <taxon>Hexacorallia</taxon>
        <taxon>Scleractinia</taxon>
        <taxon>Astrocoeniina</taxon>
        <taxon>Acroporidae</taxon>
        <taxon>Acropora</taxon>
    </lineage>
</organism>
<proteinExistence type="predicted"/>
<sequence length="459" mass="51957">MALKRPIRESADPASKRFGHVQQALGHEDECTSVLPDLSLRIRNLTISLAGATKHPRTEKAAAPVRTPVFDKDDWKCARVTPLFKQGERTDVNNYRPISVISIIAKVFERIVYDQLYSFLANEEIITNQQSGFRSLHSTVTALLEATDSWALDIDRGNLNAVVFLDLKKAFDTVHHDVLLSKLSLYGMQESAYDWFKSYLNSRTQKCVVNGSLSKVCSLGCGVPQGTILGPLLFLIYIDDLPNCLSFCQPRMYADDTHITYASADLHSMQSSLNRDLKYFSYKNFDVNTFLADLNSVPWHVIENEEDIDHAVFIWNQLFSEIADLHAPLKGRRVRGVPLPWLNDKISEAMKDRDFHYREAVKTNSDFHWACNVSWSRLSTTSALTRFAEEVLLHMESRELCGAVLLDLTKAFDTVDHDILPSKVSAIGVSSSTLQWFKSYLSHRRQRTSSGDACLTLSR</sequence>
<gene>
    <name evidence="2" type="ORF">P5673_028558</name>
</gene>
<evidence type="ECO:0000313" key="2">
    <source>
        <dbReference type="EMBL" id="KAK2550690.1"/>
    </source>
</evidence>
<keyword evidence="2" id="KW-0548">Nucleotidyltransferase</keyword>
<dbReference type="PROSITE" id="PS50878">
    <property type="entry name" value="RT_POL"/>
    <property type="match status" value="1"/>
</dbReference>
<dbReference type="InterPro" id="IPR000477">
    <property type="entry name" value="RT_dom"/>
</dbReference>
<feature type="domain" description="Reverse transcriptase" evidence="1">
    <location>
        <begin position="64"/>
        <end position="346"/>
    </location>
</feature>
<reference evidence="2" key="2">
    <citation type="journal article" date="2023" name="Science">
        <title>Genomic signatures of disease resistance in endangered staghorn corals.</title>
        <authorList>
            <person name="Vollmer S.V."/>
            <person name="Selwyn J.D."/>
            <person name="Despard B.A."/>
            <person name="Roesel C.L."/>
        </authorList>
    </citation>
    <scope>NUCLEOTIDE SEQUENCE</scope>
    <source>
        <strain evidence="2">K2</strain>
    </source>
</reference>
<evidence type="ECO:0000259" key="1">
    <source>
        <dbReference type="PROSITE" id="PS50878"/>
    </source>
</evidence>
<dbReference type="SUPFAM" id="SSF56672">
    <property type="entry name" value="DNA/RNA polymerases"/>
    <property type="match status" value="1"/>
</dbReference>
<accession>A0AAD9PXX7</accession>
<keyword evidence="2" id="KW-0695">RNA-directed DNA polymerase</keyword>
<name>A0AAD9PXX7_ACRCE</name>